<feature type="region of interest" description="Disordered" evidence="1">
    <location>
        <begin position="1"/>
        <end position="43"/>
    </location>
</feature>
<dbReference type="AlphaFoldDB" id="A0A5S4WNF3"/>
<keyword evidence="3" id="KW-1185">Reference proteome</keyword>
<dbReference type="RefSeq" id="WP_148752300.1">
    <property type="nucleotide sequence ID" value="NZ_VSSR01000027.1"/>
</dbReference>
<protein>
    <submittedName>
        <fullName evidence="2">Uncharacterized protein</fullName>
    </submittedName>
</protein>
<organism evidence="2 3">
    <name type="scientific">Bradyrhizobium cytisi</name>
    <dbReference type="NCBI Taxonomy" id="515489"/>
    <lineage>
        <taxon>Bacteria</taxon>
        <taxon>Pseudomonadati</taxon>
        <taxon>Pseudomonadota</taxon>
        <taxon>Alphaproteobacteria</taxon>
        <taxon>Hyphomicrobiales</taxon>
        <taxon>Nitrobacteraceae</taxon>
        <taxon>Bradyrhizobium</taxon>
    </lineage>
</organism>
<accession>A0A5S4WNF3</accession>
<dbReference type="EMBL" id="VSSR01000027">
    <property type="protein sequence ID" value="TYL83619.1"/>
    <property type="molecule type" value="Genomic_DNA"/>
</dbReference>
<name>A0A5S4WNF3_9BRAD</name>
<evidence type="ECO:0000313" key="2">
    <source>
        <dbReference type="EMBL" id="TYL83619.1"/>
    </source>
</evidence>
<proteinExistence type="predicted"/>
<reference evidence="2 3" key="1">
    <citation type="submission" date="2019-08" db="EMBL/GenBank/DDBJ databases">
        <title>Bradyrhizobium hipponensis sp. nov., a rhizobium isolated from a Lupinus angustifolius root nodule in Tunisia.</title>
        <authorList>
            <person name="Off K."/>
            <person name="Rejili M."/>
            <person name="Mars M."/>
            <person name="Brachmann A."/>
            <person name="Marin M."/>
        </authorList>
    </citation>
    <scope>NUCLEOTIDE SEQUENCE [LARGE SCALE GENOMIC DNA]</scope>
    <source>
        <strain evidence="2 3">CTAW11</strain>
    </source>
</reference>
<feature type="compositionally biased region" description="Pro residues" evidence="1">
    <location>
        <begin position="24"/>
        <end position="39"/>
    </location>
</feature>
<evidence type="ECO:0000313" key="3">
    <source>
        <dbReference type="Proteomes" id="UP000324853"/>
    </source>
</evidence>
<evidence type="ECO:0000256" key="1">
    <source>
        <dbReference type="SAM" id="MobiDB-lite"/>
    </source>
</evidence>
<gene>
    <name evidence="2" type="ORF">FXB38_18155</name>
</gene>
<dbReference type="Proteomes" id="UP000324853">
    <property type="component" value="Unassembled WGS sequence"/>
</dbReference>
<comment type="caution">
    <text evidence="2">The sequence shown here is derived from an EMBL/GenBank/DDBJ whole genome shotgun (WGS) entry which is preliminary data.</text>
</comment>
<sequence length="64" mass="6630">MKIVRNAPPPSPPSRPILKFAAPAPGPHHNPPAATPPTPSNEVAAHAVRVASSQGSINPRQQQS</sequence>